<protein>
    <submittedName>
        <fullName evidence="5">ABC transporter ATP-binding protein</fullName>
    </submittedName>
</protein>
<dbReference type="RefSeq" id="WP_185275810.1">
    <property type="nucleotide sequence ID" value="NZ_CP043641.1"/>
</dbReference>
<dbReference type="AlphaFoldDB" id="A0A7G6YD10"/>
<evidence type="ECO:0000256" key="2">
    <source>
        <dbReference type="ARBA" id="ARBA00022741"/>
    </source>
</evidence>
<dbReference type="SMART" id="SM00382">
    <property type="entry name" value="AAA"/>
    <property type="match status" value="1"/>
</dbReference>
<sequence>MPVTFDAVSHAFTPGHPLFRPISHTFVAGTITGVVGPSGCGKSTLLAIAAGMIRPTVGRVNRSEGRCVWVFQNPHGVARRSAQDHVSIPLLAAGRGRGDADREARRLLMEFGLVDRARMPFSALSGGEAQRLMLARAVAARPHLLLVDEPTAQLDRPMAAHVNSVIAGLASAGAAVVIATHDIDTRRACDQVIELENLGTVTPLEWPR</sequence>
<organism evidence="5 6">
    <name type="scientific">Leifsonia shinshuensis</name>
    <dbReference type="NCBI Taxonomy" id="150026"/>
    <lineage>
        <taxon>Bacteria</taxon>
        <taxon>Bacillati</taxon>
        <taxon>Actinomycetota</taxon>
        <taxon>Actinomycetes</taxon>
        <taxon>Micrococcales</taxon>
        <taxon>Microbacteriaceae</taxon>
        <taxon>Leifsonia</taxon>
    </lineage>
</organism>
<reference evidence="6" key="1">
    <citation type="submission" date="2019-09" db="EMBL/GenBank/DDBJ databases">
        <title>Antimicrobial potential of Antarctic Bacteria.</title>
        <authorList>
            <person name="Benaud N."/>
            <person name="Edwards R.J."/>
            <person name="Ferrari B.C."/>
        </authorList>
    </citation>
    <scope>NUCLEOTIDE SEQUENCE [LARGE SCALE GENOMIC DNA]</scope>
    <source>
        <strain evidence="6">INR9</strain>
    </source>
</reference>
<dbReference type="GO" id="GO:0016887">
    <property type="term" value="F:ATP hydrolysis activity"/>
    <property type="evidence" value="ECO:0007669"/>
    <property type="project" value="InterPro"/>
</dbReference>
<dbReference type="EMBL" id="CP043641">
    <property type="protein sequence ID" value="QNE36375.1"/>
    <property type="molecule type" value="Genomic_DNA"/>
</dbReference>
<dbReference type="InterPro" id="IPR003439">
    <property type="entry name" value="ABC_transporter-like_ATP-bd"/>
</dbReference>
<evidence type="ECO:0000259" key="4">
    <source>
        <dbReference type="PROSITE" id="PS50893"/>
    </source>
</evidence>
<dbReference type="PROSITE" id="PS00211">
    <property type="entry name" value="ABC_TRANSPORTER_1"/>
    <property type="match status" value="1"/>
</dbReference>
<dbReference type="Pfam" id="PF00005">
    <property type="entry name" value="ABC_tran"/>
    <property type="match status" value="1"/>
</dbReference>
<dbReference type="KEGG" id="lse:F1C12_15480"/>
<proteinExistence type="predicted"/>
<dbReference type="PANTHER" id="PTHR42788:SF13">
    <property type="entry name" value="ALIPHATIC SULFONATES IMPORT ATP-BINDING PROTEIN SSUB"/>
    <property type="match status" value="1"/>
</dbReference>
<dbReference type="Gene3D" id="3.40.50.300">
    <property type="entry name" value="P-loop containing nucleotide triphosphate hydrolases"/>
    <property type="match status" value="1"/>
</dbReference>
<dbReference type="InterPro" id="IPR017871">
    <property type="entry name" value="ABC_transporter-like_CS"/>
</dbReference>
<dbReference type="PROSITE" id="PS50893">
    <property type="entry name" value="ABC_TRANSPORTER_2"/>
    <property type="match status" value="1"/>
</dbReference>
<keyword evidence="3 5" id="KW-0067">ATP-binding</keyword>
<dbReference type="InterPro" id="IPR027417">
    <property type="entry name" value="P-loop_NTPase"/>
</dbReference>
<gene>
    <name evidence="5" type="ORF">F1C12_15480</name>
</gene>
<evidence type="ECO:0000313" key="5">
    <source>
        <dbReference type="EMBL" id="QNE36375.1"/>
    </source>
</evidence>
<name>A0A7G6YD10_9MICO</name>
<dbReference type="SUPFAM" id="SSF52540">
    <property type="entry name" value="P-loop containing nucleoside triphosphate hydrolases"/>
    <property type="match status" value="1"/>
</dbReference>
<dbReference type="InterPro" id="IPR050166">
    <property type="entry name" value="ABC_transporter_ATP-bind"/>
</dbReference>
<accession>A0A7G6YD10</accession>
<dbReference type="PANTHER" id="PTHR42788">
    <property type="entry name" value="TAURINE IMPORT ATP-BINDING PROTEIN-RELATED"/>
    <property type="match status" value="1"/>
</dbReference>
<evidence type="ECO:0000313" key="6">
    <source>
        <dbReference type="Proteomes" id="UP000515511"/>
    </source>
</evidence>
<dbReference type="InterPro" id="IPR003593">
    <property type="entry name" value="AAA+_ATPase"/>
</dbReference>
<dbReference type="GO" id="GO:0005524">
    <property type="term" value="F:ATP binding"/>
    <property type="evidence" value="ECO:0007669"/>
    <property type="project" value="UniProtKB-KW"/>
</dbReference>
<keyword evidence="1" id="KW-0813">Transport</keyword>
<keyword evidence="2" id="KW-0547">Nucleotide-binding</keyword>
<evidence type="ECO:0000256" key="1">
    <source>
        <dbReference type="ARBA" id="ARBA00022448"/>
    </source>
</evidence>
<dbReference type="Proteomes" id="UP000515511">
    <property type="component" value="Chromosome"/>
</dbReference>
<evidence type="ECO:0000256" key="3">
    <source>
        <dbReference type="ARBA" id="ARBA00022840"/>
    </source>
</evidence>
<feature type="domain" description="ABC transporter" evidence="4">
    <location>
        <begin position="3"/>
        <end position="208"/>
    </location>
</feature>